<gene>
    <name evidence="1" type="ORF">SCD92_07695</name>
</gene>
<dbReference type="RefSeq" id="WP_302721477.1">
    <property type="nucleotide sequence ID" value="NZ_JAULRU010000319.1"/>
</dbReference>
<name>A0ABU4RWI2_9GAMM</name>
<evidence type="ECO:0000313" key="1">
    <source>
        <dbReference type="EMBL" id="MDX6849239.1"/>
    </source>
</evidence>
<dbReference type="EMBL" id="JAXAFO010000010">
    <property type="protein sequence ID" value="MDX6849239.1"/>
    <property type="molecule type" value="Genomic_DNA"/>
</dbReference>
<reference evidence="1 2" key="1">
    <citation type="submission" date="2023-11" db="EMBL/GenBank/DDBJ databases">
        <title>Gilvimarinus fulvus sp. nov., isolated from the surface of Kelp.</title>
        <authorList>
            <person name="Sun Y.Y."/>
            <person name="Gong Y."/>
            <person name="Du Z.J."/>
        </authorList>
    </citation>
    <scope>NUCLEOTIDE SEQUENCE [LARGE SCALE GENOMIC DNA]</scope>
    <source>
        <strain evidence="1 2">SDUM040013</strain>
    </source>
</reference>
<accession>A0ABU4RWI2</accession>
<keyword evidence="2" id="KW-1185">Reference proteome</keyword>
<dbReference type="Proteomes" id="UP001273505">
    <property type="component" value="Unassembled WGS sequence"/>
</dbReference>
<evidence type="ECO:0008006" key="3">
    <source>
        <dbReference type="Google" id="ProtNLM"/>
    </source>
</evidence>
<sequence>MLLSTSSFERKPNRFWLVSMTLSLLVALALCLTAEYYWREQGYTPRILDSAMLWSLERSKATTGNSLVFVGASRTQFGIHPPTVKKLLPHYQPIMLAVNGMYPLSTLRNLAEDPQFNGTVLLDVDARGMIKDFWWMQQPYVDYYEHQFTPNWYIHRLFLNVWQKHTVISRDAMSITETIARTLDTGRMPWKPNYELKSSRAGHLIFTEESAKRLAKNFGDQLEQFLEDHPPPPADQWLQELNLLAQWIETIENRGGKVILYEPPVSGRQKSLAESFLPKEQYWDQLISTYHLTAINYQEEPTLQAFEQPDESHVKGDSRDEYTAALIQLMIDKGLVEP</sequence>
<organism evidence="1 2">
    <name type="scientific">Gilvimarinus gilvus</name>
    <dbReference type="NCBI Taxonomy" id="3058038"/>
    <lineage>
        <taxon>Bacteria</taxon>
        <taxon>Pseudomonadati</taxon>
        <taxon>Pseudomonadota</taxon>
        <taxon>Gammaproteobacteria</taxon>
        <taxon>Cellvibrionales</taxon>
        <taxon>Cellvibrionaceae</taxon>
        <taxon>Gilvimarinus</taxon>
    </lineage>
</organism>
<protein>
    <recommendedName>
        <fullName evidence="3">SGNH/GDSL hydrolase family protein</fullName>
    </recommendedName>
</protein>
<comment type="caution">
    <text evidence="1">The sequence shown here is derived from an EMBL/GenBank/DDBJ whole genome shotgun (WGS) entry which is preliminary data.</text>
</comment>
<evidence type="ECO:0000313" key="2">
    <source>
        <dbReference type="Proteomes" id="UP001273505"/>
    </source>
</evidence>
<proteinExistence type="predicted"/>